<dbReference type="AlphaFoldDB" id="A0A085UNR0"/>
<feature type="transmembrane region" description="Helical" evidence="1">
    <location>
        <begin position="79"/>
        <end position="101"/>
    </location>
</feature>
<name>A0A085UNR0_PSESX</name>
<evidence type="ECO:0000256" key="1">
    <source>
        <dbReference type="SAM" id="Phobius"/>
    </source>
</evidence>
<keyword evidence="1" id="KW-0472">Membrane</keyword>
<sequence>MATDIPGAPPPIHHAPHAGMVERFPTGQVVYLAPLPLPTDLPAQDYGHAVGEVNDTYLDFGVGLPPVFAWQMGLGTPFWVIWFMGLFAPALVWLLTLSNGLGFEQATQNALEFIPYGLEVGAWAALAPLAIYLFITFNHLDKYNEIVPTRFNRQRREVC</sequence>
<comment type="caution">
    <text evidence="2">The sequence shown here is derived from an EMBL/GenBank/DDBJ whole genome shotgun (WGS) entry which is preliminary data.</text>
</comment>
<feature type="transmembrane region" description="Helical" evidence="1">
    <location>
        <begin position="113"/>
        <end position="135"/>
    </location>
</feature>
<keyword evidence="1" id="KW-0812">Transmembrane</keyword>
<proteinExistence type="predicted"/>
<reference evidence="2 3" key="1">
    <citation type="submission" date="2014-07" db="EMBL/GenBank/DDBJ databases">
        <title>Draft Genome Sequences of Environmental Pseudomonas syringae strains.</title>
        <authorList>
            <person name="Baltrus D.A."/>
            <person name="Berge O."/>
            <person name="Morris C."/>
        </authorList>
    </citation>
    <scope>NUCLEOTIDE SEQUENCE [LARGE SCALE GENOMIC DNA]</scope>
    <source>
        <strain evidence="2 3">CEB003</strain>
    </source>
</reference>
<accession>A0A085UNR0</accession>
<evidence type="ECO:0000313" key="2">
    <source>
        <dbReference type="EMBL" id="KFE44823.1"/>
    </source>
</evidence>
<organism evidence="2 3">
    <name type="scientific">Pseudomonas syringae</name>
    <dbReference type="NCBI Taxonomy" id="317"/>
    <lineage>
        <taxon>Bacteria</taxon>
        <taxon>Pseudomonadati</taxon>
        <taxon>Pseudomonadota</taxon>
        <taxon>Gammaproteobacteria</taxon>
        <taxon>Pseudomonadales</taxon>
        <taxon>Pseudomonadaceae</taxon>
        <taxon>Pseudomonas</taxon>
    </lineage>
</organism>
<feature type="non-terminal residue" evidence="2">
    <location>
        <position position="159"/>
    </location>
</feature>
<protein>
    <submittedName>
        <fullName evidence="2">Uncharacterized protein</fullName>
    </submittedName>
</protein>
<evidence type="ECO:0000313" key="3">
    <source>
        <dbReference type="Proteomes" id="UP000028643"/>
    </source>
</evidence>
<gene>
    <name evidence="2" type="ORF">IV02_28670</name>
</gene>
<dbReference type="Proteomes" id="UP000028643">
    <property type="component" value="Unassembled WGS sequence"/>
</dbReference>
<keyword evidence="1" id="KW-1133">Transmembrane helix</keyword>
<dbReference type="EMBL" id="JPQT01000162">
    <property type="protein sequence ID" value="KFE44823.1"/>
    <property type="molecule type" value="Genomic_DNA"/>
</dbReference>